<comment type="similarity">
    <text evidence="1 4">Belongs to the glycosyl hydrolase 28 family.</text>
</comment>
<evidence type="ECO:0000256" key="2">
    <source>
        <dbReference type="ARBA" id="ARBA00022801"/>
    </source>
</evidence>
<proteinExistence type="inferred from homology"/>
<evidence type="ECO:0000256" key="3">
    <source>
        <dbReference type="ARBA" id="ARBA00023295"/>
    </source>
</evidence>
<evidence type="ECO:0000313" key="6">
    <source>
        <dbReference type="Proteomes" id="UP001210231"/>
    </source>
</evidence>
<dbReference type="PANTHER" id="PTHR31339">
    <property type="entry name" value="PECTIN LYASE-RELATED"/>
    <property type="match status" value="1"/>
</dbReference>
<dbReference type="Gene3D" id="2.160.20.10">
    <property type="entry name" value="Single-stranded right-handed beta-helix, Pectin lyase-like"/>
    <property type="match status" value="1"/>
</dbReference>
<sequence length="513" mass="56447">MAQKIPDCKVDIRYDKDKVGAAAMPETIAPIKAPFDMPQLQRPVFPDYRVSIADKGAKEGEKVTAIIQQEINNVSERGGGTVVVPKGKWHTGRISLKSNVNLEIAEGASLYFSGEVADYQPAVFTRNEGIEVMSLGACIYANGARNIAVTGKGKLIGPAKGGSVRKQIMTKDVIENVVNYKTPVAERVYEGRNGDFIFPPMFISPVNCSNVLVEGVSLENTAFWNIVPVYCDSVIIRGVTVHSVGIARGDGIDVESSRNVLIEYTTLSSGDDCFTIKAGRGDDGLRVGKPTENVVVRYSLALEGHGGITCGSETAGMIRNLYVHDCVFENTRTAIRFKTRRPRGGGGENLYYERIKITGGRYAFEWDMLGSAAHVGAMAARYPLREKNHLTPVFRNITASDIDVENVEYFMKVSSIPESPLANVLLEKIKSHTRQLIIATDIDGFKIKDAYFKSDSSVINLLDVRNFKFDKVYFDNLSKSIITKVEGDLSGNIAFKKTFPNKPVGWKMGRFIK</sequence>
<keyword evidence="2 4" id="KW-0378">Hydrolase</keyword>
<dbReference type="SMART" id="SM00710">
    <property type="entry name" value="PbH1"/>
    <property type="match status" value="4"/>
</dbReference>
<evidence type="ECO:0000256" key="1">
    <source>
        <dbReference type="ARBA" id="ARBA00008834"/>
    </source>
</evidence>
<dbReference type="InterPro" id="IPR012334">
    <property type="entry name" value="Pectin_lyas_fold"/>
</dbReference>
<dbReference type="EMBL" id="JAQGEF010000020">
    <property type="protein sequence ID" value="MDA3615964.1"/>
    <property type="molecule type" value="Genomic_DNA"/>
</dbReference>
<dbReference type="InterPro" id="IPR051801">
    <property type="entry name" value="GH28_Enzymes"/>
</dbReference>
<dbReference type="Pfam" id="PF00295">
    <property type="entry name" value="Glyco_hydro_28"/>
    <property type="match status" value="1"/>
</dbReference>
<organism evidence="5 6">
    <name type="scientific">Polluticaenibacter yanchengensis</name>
    <dbReference type="NCBI Taxonomy" id="3014562"/>
    <lineage>
        <taxon>Bacteria</taxon>
        <taxon>Pseudomonadati</taxon>
        <taxon>Bacteroidota</taxon>
        <taxon>Chitinophagia</taxon>
        <taxon>Chitinophagales</taxon>
        <taxon>Chitinophagaceae</taxon>
        <taxon>Polluticaenibacter</taxon>
    </lineage>
</organism>
<gene>
    <name evidence="5" type="ORF">O3P16_14210</name>
</gene>
<dbReference type="InterPro" id="IPR000743">
    <property type="entry name" value="Glyco_hydro_28"/>
</dbReference>
<dbReference type="GO" id="GO:0016787">
    <property type="term" value="F:hydrolase activity"/>
    <property type="evidence" value="ECO:0007669"/>
    <property type="project" value="UniProtKB-KW"/>
</dbReference>
<dbReference type="PANTHER" id="PTHR31339:SF9">
    <property type="entry name" value="PLASMIN AND FIBRONECTIN-BINDING PROTEIN A"/>
    <property type="match status" value="1"/>
</dbReference>
<accession>A0ABT4UM90</accession>
<evidence type="ECO:0000256" key="4">
    <source>
        <dbReference type="RuleBase" id="RU361169"/>
    </source>
</evidence>
<keyword evidence="6" id="KW-1185">Reference proteome</keyword>
<reference evidence="5 6" key="1">
    <citation type="submission" date="2022-12" db="EMBL/GenBank/DDBJ databases">
        <title>Chitinophagaceae gen. sp. nov., a new member of the family Chitinophagaceae, isolated from soil in a chemical factory.</title>
        <authorList>
            <person name="Ke Z."/>
        </authorList>
    </citation>
    <scope>NUCLEOTIDE SEQUENCE [LARGE SCALE GENOMIC DNA]</scope>
    <source>
        <strain evidence="5 6">LY-5</strain>
    </source>
</reference>
<dbReference type="RefSeq" id="WP_407032293.1">
    <property type="nucleotide sequence ID" value="NZ_JAQGEF010000020.1"/>
</dbReference>
<dbReference type="InterPro" id="IPR011050">
    <property type="entry name" value="Pectin_lyase_fold/virulence"/>
</dbReference>
<evidence type="ECO:0000313" key="5">
    <source>
        <dbReference type="EMBL" id="MDA3615964.1"/>
    </source>
</evidence>
<dbReference type="SUPFAM" id="SSF51126">
    <property type="entry name" value="Pectin lyase-like"/>
    <property type="match status" value="1"/>
</dbReference>
<comment type="caution">
    <text evidence="5">The sequence shown here is derived from an EMBL/GenBank/DDBJ whole genome shotgun (WGS) entry which is preliminary data.</text>
</comment>
<keyword evidence="3 4" id="KW-0326">Glycosidase</keyword>
<protein>
    <submittedName>
        <fullName evidence="5">Glycoside hydrolase family 28 protein</fullName>
    </submittedName>
</protein>
<dbReference type="Proteomes" id="UP001210231">
    <property type="component" value="Unassembled WGS sequence"/>
</dbReference>
<name>A0ABT4UM90_9BACT</name>
<dbReference type="InterPro" id="IPR006626">
    <property type="entry name" value="PbH1"/>
</dbReference>